<protein>
    <recommendedName>
        <fullName evidence="2">RNA 2',3'-cyclic phosphodiesterase</fullName>
        <shortName evidence="2">RNA 2',3'-CPDase</shortName>
        <ecNumber evidence="2">3.1.4.58</ecNumber>
    </recommendedName>
</protein>
<dbReference type="NCBIfam" id="TIGR02258">
    <property type="entry name" value="2_5_ligase"/>
    <property type="match status" value="1"/>
</dbReference>
<comment type="similarity">
    <text evidence="2">Belongs to the 2H phosphoesterase superfamily. ThpR family.</text>
</comment>
<accession>A0AAU1LVP5</accession>
<evidence type="ECO:0000256" key="1">
    <source>
        <dbReference type="ARBA" id="ARBA00022801"/>
    </source>
</evidence>
<dbReference type="AlphaFoldDB" id="A0AAU1LVP5"/>
<dbReference type="PANTHER" id="PTHR35561">
    <property type="entry name" value="RNA 2',3'-CYCLIC PHOSPHODIESTERASE"/>
    <property type="match status" value="1"/>
</dbReference>
<dbReference type="GO" id="GO:0004113">
    <property type="term" value="F:2',3'-cyclic-nucleotide 3'-phosphodiesterase activity"/>
    <property type="evidence" value="ECO:0007669"/>
    <property type="project" value="InterPro"/>
</dbReference>
<reference evidence="3" key="1">
    <citation type="submission" date="2022-10" db="EMBL/GenBank/DDBJ databases">
        <title>The complete genomes of actinobacterial strains from the NBC collection.</title>
        <authorList>
            <person name="Joergensen T.S."/>
            <person name="Alvarez Arevalo M."/>
            <person name="Sterndorff E.B."/>
            <person name="Faurdal D."/>
            <person name="Vuksanovic O."/>
            <person name="Mourched A.-S."/>
            <person name="Charusanti P."/>
            <person name="Shaw S."/>
            <person name="Blin K."/>
            <person name="Weber T."/>
        </authorList>
    </citation>
    <scope>NUCLEOTIDE SEQUENCE</scope>
    <source>
        <strain evidence="3">NBC_00148</strain>
    </source>
</reference>
<feature type="short sequence motif" description="HXTX 1" evidence="2">
    <location>
        <begin position="50"/>
        <end position="53"/>
    </location>
</feature>
<dbReference type="Pfam" id="PF13563">
    <property type="entry name" value="2_5_RNA_ligase2"/>
    <property type="match status" value="1"/>
</dbReference>
<organism evidence="3">
    <name type="scientific">Streptomyces sp. NBC_00148</name>
    <dbReference type="NCBI Taxonomy" id="2903626"/>
    <lineage>
        <taxon>Bacteria</taxon>
        <taxon>Bacillati</taxon>
        <taxon>Actinomycetota</taxon>
        <taxon>Actinomycetes</taxon>
        <taxon>Kitasatosporales</taxon>
        <taxon>Streptomycetaceae</taxon>
        <taxon>Streptomyces</taxon>
    </lineage>
</organism>
<keyword evidence="1 2" id="KW-0378">Hydrolase</keyword>
<dbReference type="HAMAP" id="MF_01940">
    <property type="entry name" value="RNA_CPDase"/>
    <property type="match status" value="1"/>
</dbReference>
<feature type="active site" description="Proton donor" evidence="2">
    <location>
        <position position="50"/>
    </location>
</feature>
<dbReference type="PANTHER" id="PTHR35561:SF1">
    <property type="entry name" value="RNA 2',3'-CYCLIC PHOSPHODIESTERASE"/>
    <property type="match status" value="1"/>
</dbReference>
<dbReference type="EMBL" id="CP108169">
    <property type="protein sequence ID" value="WTQ75244.1"/>
    <property type="molecule type" value="Genomic_DNA"/>
</dbReference>
<sequence>MSSSSRRSQRLFAAVLPPEPVADELARALAPLHAIPGAADLRWTAPAGRHFTLAFLGEVDEELLPELDARMERAARRTVPFPLRISGGGRFDGRALWAGAAGGLDTLRLLAARAHAAARKAGVPMEEEHRRYTPHLTLARSRGHADLTPYTAALEGFQGREWEVREMSLVRSRLPAGGAPGEQPRHEVVRAWPLGR</sequence>
<comment type="catalytic activity">
    <reaction evidence="2">
        <text>a 3'-end 2',3'-cyclophospho-ribonucleotide-RNA + H2O = a 3'-end 2'-phospho-ribonucleotide-RNA + H(+)</text>
        <dbReference type="Rhea" id="RHEA:11828"/>
        <dbReference type="Rhea" id="RHEA-COMP:10464"/>
        <dbReference type="Rhea" id="RHEA-COMP:17353"/>
        <dbReference type="ChEBI" id="CHEBI:15377"/>
        <dbReference type="ChEBI" id="CHEBI:15378"/>
        <dbReference type="ChEBI" id="CHEBI:83064"/>
        <dbReference type="ChEBI" id="CHEBI:173113"/>
        <dbReference type="EC" id="3.1.4.58"/>
    </reaction>
</comment>
<evidence type="ECO:0000256" key="2">
    <source>
        <dbReference type="HAMAP-Rule" id="MF_01940"/>
    </source>
</evidence>
<dbReference type="GO" id="GO:0008664">
    <property type="term" value="F:RNA 2',3'-cyclic 3'-phosphodiesterase activity"/>
    <property type="evidence" value="ECO:0007669"/>
    <property type="project" value="UniProtKB-EC"/>
</dbReference>
<evidence type="ECO:0000313" key="3">
    <source>
        <dbReference type="EMBL" id="WTQ75244.1"/>
    </source>
</evidence>
<dbReference type="SUPFAM" id="SSF55144">
    <property type="entry name" value="LigT-like"/>
    <property type="match status" value="1"/>
</dbReference>
<dbReference type="EC" id="3.1.4.58" evidence="2"/>
<feature type="short sequence motif" description="HXTX 2" evidence="2">
    <location>
        <begin position="135"/>
        <end position="138"/>
    </location>
</feature>
<dbReference type="Gene3D" id="3.90.1140.10">
    <property type="entry name" value="Cyclic phosphodiesterase"/>
    <property type="match status" value="1"/>
</dbReference>
<dbReference type="InterPro" id="IPR009097">
    <property type="entry name" value="Cyclic_Pdiesterase"/>
</dbReference>
<name>A0AAU1LVP5_9ACTN</name>
<gene>
    <name evidence="3" type="primary">thpR</name>
    <name evidence="3" type="ORF">OG222_20120</name>
</gene>
<comment type="function">
    <text evidence="2">Hydrolyzes RNA 2',3'-cyclic phosphodiester to an RNA 2'-phosphomonoester.</text>
</comment>
<proteinExistence type="inferred from homology"/>
<dbReference type="InterPro" id="IPR004175">
    <property type="entry name" value="RNA_CPDase"/>
</dbReference>
<feature type="active site" description="Proton acceptor" evidence="2">
    <location>
        <position position="135"/>
    </location>
</feature>